<dbReference type="KEGG" id="lhf:JCM16775_1189"/>
<keyword evidence="1" id="KW-0812">Transmembrane</keyword>
<sequence>MDRIMIAEYFLASEAAIACGIVRIEIIRMIPIVFMFIIITEDIRIIIK</sequence>
<keyword evidence="3" id="KW-1185">Reference proteome</keyword>
<keyword evidence="1" id="KW-0472">Membrane</keyword>
<feature type="transmembrane region" description="Helical" evidence="1">
    <location>
        <begin position="15"/>
        <end position="39"/>
    </location>
</feature>
<name>A0A510JGS7_9FUSO</name>
<dbReference type="EMBL" id="AP019823">
    <property type="protein sequence ID" value="BBM38480.1"/>
    <property type="molecule type" value="Genomic_DNA"/>
</dbReference>
<evidence type="ECO:0000313" key="2">
    <source>
        <dbReference type="EMBL" id="BBM38480.1"/>
    </source>
</evidence>
<accession>A0A510JGS7</accession>
<keyword evidence="1" id="KW-1133">Transmembrane helix</keyword>
<organism evidence="2 3">
    <name type="scientific">Leptotrichia hofstadii</name>
    <dbReference type="NCBI Taxonomy" id="157688"/>
    <lineage>
        <taxon>Bacteria</taxon>
        <taxon>Fusobacteriati</taxon>
        <taxon>Fusobacteriota</taxon>
        <taxon>Fusobacteriia</taxon>
        <taxon>Fusobacteriales</taxon>
        <taxon>Leptotrichiaceae</taxon>
        <taxon>Leptotrichia</taxon>
    </lineage>
</organism>
<evidence type="ECO:0000313" key="3">
    <source>
        <dbReference type="Proteomes" id="UP000321892"/>
    </source>
</evidence>
<dbReference type="Proteomes" id="UP000321892">
    <property type="component" value="Chromosome"/>
</dbReference>
<proteinExistence type="predicted"/>
<gene>
    <name evidence="2" type="ORF">JCM16775_1189</name>
</gene>
<reference evidence="2 3" key="1">
    <citation type="submission" date="2019-07" db="EMBL/GenBank/DDBJ databases">
        <title>Complete Genome Sequence of Leptotrichia hofstadii Strain JCM16775.</title>
        <authorList>
            <person name="Watanabe S."/>
            <person name="Cui L."/>
        </authorList>
    </citation>
    <scope>NUCLEOTIDE SEQUENCE [LARGE SCALE GENOMIC DNA]</scope>
    <source>
        <strain evidence="2 3">JCM16775</strain>
    </source>
</reference>
<protein>
    <submittedName>
        <fullName evidence="2">Uncharacterized protein</fullName>
    </submittedName>
</protein>
<dbReference type="AlphaFoldDB" id="A0A510JGS7"/>
<evidence type="ECO:0000256" key="1">
    <source>
        <dbReference type="SAM" id="Phobius"/>
    </source>
</evidence>